<keyword evidence="1" id="KW-0812">Transmembrane</keyword>
<reference evidence="2 3" key="1">
    <citation type="submission" date="2024-01" db="EMBL/GenBank/DDBJ databases">
        <title>The complete chloroplast genome sequence of Lithospermum erythrorhizon: insights into the phylogenetic relationship among Boraginaceae species and the maternal lineages of purple gromwells.</title>
        <authorList>
            <person name="Okada T."/>
            <person name="Watanabe K."/>
        </authorList>
    </citation>
    <scope>NUCLEOTIDE SEQUENCE [LARGE SCALE GENOMIC DNA]</scope>
</reference>
<keyword evidence="1" id="KW-1133">Transmembrane helix</keyword>
<proteinExistence type="predicted"/>
<dbReference type="AlphaFoldDB" id="A0AAV3RPG8"/>
<feature type="transmembrane region" description="Helical" evidence="1">
    <location>
        <begin position="70"/>
        <end position="93"/>
    </location>
</feature>
<keyword evidence="1" id="KW-0472">Membrane</keyword>
<evidence type="ECO:0000256" key="1">
    <source>
        <dbReference type="SAM" id="Phobius"/>
    </source>
</evidence>
<gene>
    <name evidence="2" type="ORF">LIER_29918</name>
</gene>
<evidence type="ECO:0000313" key="2">
    <source>
        <dbReference type="EMBL" id="GAA0179029.1"/>
    </source>
</evidence>
<name>A0AAV3RPG8_LITER</name>
<accession>A0AAV3RPG8</accession>
<protein>
    <submittedName>
        <fullName evidence="2">Uncharacterized protein</fullName>
    </submittedName>
</protein>
<keyword evidence="3" id="KW-1185">Reference proteome</keyword>
<sequence length="96" mass="10960">MVEKDDLHSRLLMAKNSTATSVEDFKKYATDLEEDYVVELFDDIPDDKDEDMGAAEGEDEVMRMMIRSAFLFNLLIFCVHSPPFVFLNVMILGSVC</sequence>
<organism evidence="2 3">
    <name type="scientific">Lithospermum erythrorhizon</name>
    <name type="common">Purple gromwell</name>
    <name type="synonym">Lithospermum officinale var. erythrorhizon</name>
    <dbReference type="NCBI Taxonomy" id="34254"/>
    <lineage>
        <taxon>Eukaryota</taxon>
        <taxon>Viridiplantae</taxon>
        <taxon>Streptophyta</taxon>
        <taxon>Embryophyta</taxon>
        <taxon>Tracheophyta</taxon>
        <taxon>Spermatophyta</taxon>
        <taxon>Magnoliopsida</taxon>
        <taxon>eudicotyledons</taxon>
        <taxon>Gunneridae</taxon>
        <taxon>Pentapetalae</taxon>
        <taxon>asterids</taxon>
        <taxon>lamiids</taxon>
        <taxon>Boraginales</taxon>
        <taxon>Boraginaceae</taxon>
        <taxon>Boraginoideae</taxon>
        <taxon>Lithospermeae</taxon>
        <taxon>Lithospermum</taxon>
    </lineage>
</organism>
<dbReference type="EMBL" id="BAABME010010469">
    <property type="protein sequence ID" value="GAA0179029.1"/>
    <property type="molecule type" value="Genomic_DNA"/>
</dbReference>
<comment type="caution">
    <text evidence="2">The sequence shown here is derived from an EMBL/GenBank/DDBJ whole genome shotgun (WGS) entry which is preliminary data.</text>
</comment>
<evidence type="ECO:0000313" key="3">
    <source>
        <dbReference type="Proteomes" id="UP001454036"/>
    </source>
</evidence>
<dbReference type="Proteomes" id="UP001454036">
    <property type="component" value="Unassembled WGS sequence"/>
</dbReference>